<evidence type="ECO:0000313" key="5">
    <source>
        <dbReference type="Proteomes" id="UP001451303"/>
    </source>
</evidence>
<dbReference type="Gene3D" id="3.40.30.10">
    <property type="entry name" value="Glutaredoxin"/>
    <property type="match status" value="1"/>
</dbReference>
<accession>A0ABR3CYS3</accession>
<comment type="similarity">
    <text evidence="1">Belongs to the AIM32 family.</text>
</comment>
<dbReference type="Proteomes" id="UP001451303">
    <property type="component" value="Unassembled WGS sequence"/>
</dbReference>
<dbReference type="Pfam" id="PF06999">
    <property type="entry name" value="Suc_Fer-like"/>
    <property type="match status" value="1"/>
</dbReference>
<comment type="caution">
    <text evidence="4">The sequence shown here is derived from an EMBL/GenBank/DDBJ whole genome shotgun (WGS) entry which is preliminary data.</text>
</comment>
<dbReference type="PANTHER" id="PTHR31902:SF7">
    <property type="entry name" value="ALTERED INHERITANCE OF MITOCHONDRIA PROTEIN 32"/>
    <property type="match status" value="1"/>
</dbReference>
<dbReference type="EMBL" id="JAVLET010000016">
    <property type="protein sequence ID" value="KAL0465574.1"/>
    <property type="molecule type" value="Genomic_DNA"/>
</dbReference>
<feature type="region of interest" description="Disordered" evidence="3">
    <location>
        <begin position="264"/>
        <end position="297"/>
    </location>
</feature>
<evidence type="ECO:0000256" key="2">
    <source>
        <dbReference type="ARBA" id="ARBA00040895"/>
    </source>
</evidence>
<evidence type="ECO:0000256" key="1">
    <source>
        <dbReference type="ARBA" id="ARBA00038208"/>
    </source>
</evidence>
<protein>
    <recommendedName>
        <fullName evidence="2">Altered inheritance of mitochondria protein 32</fullName>
    </recommendedName>
</protein>
<dbReference type="InterPro" id="IPR009737">
    <property type="entry name" value="Aim32/Apd1-like"/>
</dbReference>
<reference evidence="4 5" key="1">
    <citation type="submission" date="2023-09" db="EMBL/GenBank/DDBJ databases">
        <title>Multi-omics analysis of a traditional fermented food reveals byproduct-associated fungal strains for waste-to-food upcycling.</title>
        <authorList>
            <consortium name="Lawrence Berkeley National Laboratory"/>
            <person name="Rekdal V.M."/>
            <person name="Villalobos-Escobedo J.M."/>
            <person name="Rodriguez-Valeron N."/>
            <person name="Garcia M.O."/>
            <person name="Vasquez D.P."/>
            <person name="Damayanti I."/>
            <person name="Sorensen P.M."/>
            <person name="Baidoo E.E."/>
            <person name="De Carvalho A.C."/>
            <person name="Riley R."/>
            <person name="Lipzen A."/>
            <person name="He G."/>
            <person name="Yan M."/>
            <person name="Haridas S."/>
            <person name="Daum C."/>
            <person name="Yoshinaga Y."/>
            <person name="Ng V."/>
            <person name="Grigoriev I.V."/>
            <person name="Munk R."/>
            <person name="Nuraida L."/>
            <person name="Wijaya C.H."/>
            <person name="Morales P.-C."/>
            <person name="Keasling J.D."/>
        </authorList>
    </citation>
    <scope>NUCLEOTIDE SEQUENCE [LARGE SCALE GENOMIC DNA]</scope>
    <source>
        <strain evidence="4 5">FGSC 2613</strain>
    </source>
</reference>
<evidence type="ECO:0000256" key="3">
    <source>
        <dbReference type="SAM" id="MobiDB-lite"/>
    </source>
</evidence>
<dbReference type="SUPFAM" id="SSF52833">
    <property type="entry name" value="Thioredoxin-like"/>
    <property type="match status" value="1"/>
</dbReference>
<keyword evidence="5" id="KW-1185">Reference proteome</keyword>
<organism evidence="4 5">
    <name type="scientific">Neurospora intermedia</name>
    <dbReference type="NCBI Taxonomy" id="5142"/>
    <lineage>
        <taxon>Eukaryota</taxon>
        <taxon>Fungi</taxon>
        <taxon>Dikarya</taxon>
        <taxon>Ascomycota</taxon>
        <taxon>Pezizomycotina</taxon>
        <taxon>Sordariomycetes</taxon>
        <taxon>Sordariomycetidae</taxon>
        <taxon>Sordariales</taxon>
        <taxon>Sordariaceae</taxon>
        <taxon>Neurospora</taxon>
    </lineage>
</organism>
<evidence type="ECO:0000313" key="4">
    <source>
        <dbReference type="EMBL" id="KAL0465574.1"/>
    </source>
</evidence>
<proteinExistence type="inferred from homology"/>
<dbReference type="CDD" id="cd03062">
    <property type="entry name" value="TRX_Fd_Sucrase"/>
    <property type="match status" value="1"/>
</dbReference>
<gene>
    <name evidence="4" type="ORF">QR685DRAFT_538086</name>
</gene>
<sequence length="391" mass="42090">MLLLRPLRQTSRVATAALSASTTRACAQRSNNVAPSVRRTYAARGAPAAFPTIDTCPSPTCSCAPTPSFPEGFEIDHTTPLNGLMPNHAQQVLICTGKDDWPSKIEDDDNGQNHAAMLRDLIGRGGPYSDPFHNISVLNLSFPPSSSPSSSSSSPADQEATKTTSIYLLPDFKYVPSLSSDPNHVKALVKAHLLPEKLHPVHNHSPPAKREALLRDPSYADMLPGGRVRDIRNEVIVLICGHGGRDQRCGVYGPLLRSEFETRLAEQGQGQGQGQQQGPGIEVLKGPAAAPDANEKDLEKKGVWGARVGLISHIGGHKFAGNVIVYIPPGLKSYDDSDVPHPLAGHGIWYGRVEPKHVEGIVQETIKKGNVIKELFRGGIKQGGEILRLPL</sequence>
<name>A0ABR3CYS3_NEUIN</name>
<dbReference type="PANTHER" id="PTHR31902">
    <property type="entry name" value="ACTIN PATCHES DISTAL PROTEIN 1"/>
    <property type="match status" value="1"/>
</dbReference>
<dbReference type="InterPro" id="IPR036249">
    <property type="entry name" value="Thioredoxin-like_sf"/>
</dbReference>